<dbReference type="InterPro" id="IPR036734">
    <property type="entry name" value="Neur_chan_lig-bd_sf"/>
</dbReference>
<dbReference type="HOGENOM" id="CLU_1181188_0_0_1"/>
<sequence>MASQLILVLLLCAATASVFSGGTVLNDLQKLAKFIAKAGEENAFDLPPVTGNNNGSLRPVTVQYGLALFQIEEFKPNNQDYTDAVFHLWERQVWDDFRLKWDPEEFSVFSTRTSSNSVWRPDLVVEEAFEFSRKDVQTVVYSTGTVLYIPPIKMKLRCYRQDNGDYNCPFTAHSWVWDGFHVALDNYENKQEIDLFDFIELPGASVVGTAAELQTTYYPCCPEPYPRMQFNITLRENWDEIPTEISLDGLK</sequence>
<evidence type="ECO:0000313" key="3">
    <source>
        <dbReference type="EMBL" id="ELT98750.1"/>
    </source>
</evidence>
<dbReference type="EMBL" id="AMQN01010314">
    <property type="status" value="NOT_ANNOTATED_CDS"/>
    <property type="molecule type" value="Genomic_DNA"/>
</dbReference>
<dbReference type="EnsemblMetazoa" id="CapteT204359">
    <property type="protein sequence ID" value="CapteP204359"/>
    <property type="gene ID" value="CapteG204359"/>
</dbReference>
<protein>
    <recommendedName>
        <fullName evidence="2">Neurotransmitter-gated ion-channel ligand-binding domain-containing protein</fullName>
    </recommendedName>
</protein>
<dbReference type="EMBL" id="KB307555">
    <property type="protein sequence ID" value="ELT98750.1"/>
    <property type="molecule type" value="Genomic_DNA"/>
</dbReference>
<gene>
    <name evidence="3" type="ORF">CAPTEDRAFT_204359</name>
</gene>
<name>R7U6H9_CAPTE</name>
<reference evidence="4" key="3">
    <citation type="submission" date="2015-06" db="UniProtKB">
        <authorList>
            <consortium name="EnsemblMetazoa"/>
        </authorList>
    </citation>
    <scope>IDENTIFICATION</scope>
</reference>
<reference evidence="5" key="1">
    <citation type="submission" date="2012-12" db="EMBL/GenBank/DDBJ databases">
        <authorList>
            <person name="Hellsten U."/>
            <person name="Grimwood J."/>
            <person name="Chapman J.A."/>
            <person name="Shapiro H."/>
            <person name="Aerts A."/>
            <person name="Otillar R.P."/>
            <person name="Terry A.Y."/>
            <person name="Boore J.L."/>
            <person name="Simakov O."/>
            <person name="Marletaz F."/>
            <person name="Cho S.-J."/>
            <person name="Edsinger-Gonzales E."/>
            <person name="Havlak P."/>
            <person name="Kuo D.-H."/>
            <person name="Larsson T."/>
            <person name="Lv J."/>
            <person name="Arendt D."/>
            <person name="Savage R."/>
            <person name="Osoegawa K."/>
            <person name="de Jong P."/>
            <person name="Lindberg D.R."/>
            <person name="Seaver E.C."/>
            <person name="Weisblat D.A."/>
            <person name="Putnam N.H."/>
            <person name="Grigoriev I.V."/>
            <person name="Rokhsar D.S."/>
        </authorList>
    </citation>
    <scope>NUCLEOTIDE SEQUENCE</scope>
    <source>
        <strain evidence="5">I ESC-2004</strain>
    </source>
</reference>
<dbReference type="GO" id="GO:0004888">
    <property type="term" value="F:transmembrane signaling receptor activity"/>
    <property type="evidence" value="ECO:0007669"/>
    <property type="project" value="InterPro"/>
</dbReference>
<feature type="chain" id="PRO_5008787707" description="Neurotransmitter-gated ion-channel ligand-binding domain-containing protein" evidence="1">
    <location>
        <begin position="21"/>
        <end position="251"/>
    </location>
</feature>
<proteinExistence type="predicted"/>
<keyword evidence="5" id="KW-1185">Reference proteome</keyword>
<dbReference type="Pfam" id="PF02931">
    <property type="entry name" value="Neur_chan_LBD"/>
    <property type="match status" value="1"/>
</dbReference>
<dbReference type="PANTHER" id="PTHR18945">
    <property type="entry name" value="NEUROTRANSMITTER GATED ION CHANNEL"/>
    <property type="match status" value="1"/>
</dbReference>
<accession>R7U6H9</accession>
<dbReference type="SUPFAM" id="SSF63712">
    <property type="entry name" value="Nicotinic receptor ligand binding domain-like"/>
    <property type="match status" value="1"/>
</dbReference>
<dbReference type="InterPro" id="IPR006201">
    <property type="entry name" value="Neur_channel"/>
</dbReference>
<organism evidence="3">
    <name type="scientific">Capitella teleta</name>
    <name type="common">Polychaete worm</name>
    <dbReference type="NCBI Taxonomy" id="283909"/>
    <lineage>
        <taxon>Eukaryota</taxon>
        <taxon>Metazoa</taxon>
        <taxon>Spiralia</taxon>
        <taxon>Lophotrochozoa</taxon>
        <taxon>Annelida</taxon>
        <taxon>Polychaeta</taxon>
        <taxon>Sedentaria</taxon>
        <taxon>Scolecida</taxon>
        <taxon>Capitellidae</taxon>
        <taxon>Capitella</taxon>
    </lineage>
</organism>
<dbReference type="GO" id="GO:0005230">
    <property type="term" value="F:extracellular ligand-gated monoatomic ion channel activity"/>
    <property type="evidence" value="ECO:0007669"/>
    <property type="project" value="InterPro"/>
</dbReference>
<dbReference type="AlphaFoldDB" id="R7U6H9"/>
<keyword evidence="1" id="KW-0732">Signal</keyword>
<feature type="signal peptide" evidence="1">
    <location>
        <begin position="1"/>
        <end position="20"/>
    </location>
</feature>
<evidence type="ECO:0000256" key="1">
    <source>
        <dbReference type="SAM" id="SignalP"/>
    </source>
</evidence>
<dbReference type="Proteomes" id="UP000014760">
    <property type="component" value="Unassembled WGS sequence"/>
</dbReference>
<dbReference type="OrthoDB" id="410315at2759"/>
<dbReference type="STRING" id="283909.R7U6H9"/>
<evidence type="ECO:0000313" key="4">
    <source>
        <dbReference type="EnsemblMetazoa" id="CapteP204359"/>
    </source>
</evidence>
<reference evidence="3 5" key="2">
    <citation type="journal article" date="2013" name="Nature">
        <title>Insights into bilaterian evolution from three spiralian genomes.</title>
        <authorList>
            <person name="Simakov O."/>
            <person name="Marletaz F."/>
            <person name="Cho S.J."/>
            <person name="Edsinger-Gonzales E."/>
            <person name="Havlak P."/>
            <person name="Hellsten U."/>
            <person name="Kuo D.H."/>
            <person name="Larsson T."/>
            <person name="Lv J."/>
            <person name="Arendt D."/>
            <person name="Savage R."/>
            <person name="Osoegawa K."/>
            <person name="de Jong P."/>
            <person name="Grimwood J."/>
            <person name="Chapman J.A."/>
            <person name="Shapiro H."/>
            <person name="Aerts A."/>
            <person name="Otillar R.P."/>
            <person name="Terry A.Y."/>
            <person name="Boore J.L."/>
            <person name="Grigoriev I.V."/>
            <person name="Lindberg D.R."/>
            <person name="Seaver E.C."/>
            <person name="Weisblat D.A."/>
            <person name="Putnam N.H."/>
            <person name="Rokhsar D.S."/>
        </authorList>
    </citation>
    <scope>NUCLEOTIDE SEQUENCE</scope>
    <source>
        <strain evidence="3 5">I ESC-2004</strain>
    </source>
</reference>
<dbReference type="GO" id="GO:0016020">
    <property type="term" value="C:membrane"/>
    <property type="evidence" value="ECO:0007669"/>
    <property type="project" value="InterPro"/>
</dbReference>
<dbReference type="InterPro" id="IPR006202">
    <property type="entry name" value="Neur_chan_lig-bd"/>
</dbReference>
<evidence type="ECO:0000313" key="5">
    <source>
        <dbReference type="Proteomes" id="UP000014760"/>
    </source>
</evidence>
<evidence type="ECO:0000259" key="2">
    <source>
        <dbReference type="Pfam" id="PF02931"/>
    </source>
</evidence>
<dbReference type="Gene3D" id="2.70.170.10">
    <property type="entry name" value="Neurotransmitter-gated ion-channel ligand-binding domain"/>
    <property type="match status" value="1"/>
</dbReference>
<feature type="domain" description="Neurotransmitter-gated ion-channel ligand-binding" evidence="2">
    <location>
        <begin position="58"/>
        <end position="235"/>
    </location>
</feature>